<feature type="region of interest" description="Disordered" evidence="1">
    <location>
        <begin position="283"/>
        <end position="395"/>
    </location>
</feature>
<accession>A0AAD5YWY1</accession>
<keyword evidence="4" id="KW-1185">Reference proteome</keyword>
<evidence type="ECO:0000313" key="4">
    <source>
        <dbReference type="Proteomes" id="UP001213000"/>
    </source>
</evidence>
<reference evidence="3" key="1">
    <citation type="submission" date="2022-07" db="EMBL/GenBank/DDBJ databases">
        <title>Genome Sequence of Leucocoprinus birnbaumii.</title>
        <authorList>
            <person name="Buettner E."/>
        </authorList>
    </citation>
    <scope>NUCLEOTIDE SEQUENCE</scope>
    <source>
        <strain evidence="3">VT141</strain>
    </source>
</reference>
<name>A0AAD5YWY1_9AGAR</name>
<comment type="caution">
    <text evidence="3">The sequence shown here is derived from an EMBL/GenBank/DDBJ whole genome shotgun (WGS) entry which is preliminary data.</text>
</comment>
<feature type="compositionally biased region" description="Gly residues" evidence="1">
    <location>
        <begin position="283"/>
        <end position="293"/>
    </location>
</feature>
<protein>
    <recommendedName>
        <fullName evidence="2">C2H2-type domain-containing protein</fullName>
    </recommendedName>
</protein>
<feature type="domain" description="C2H2-type" evidence="2">
    <location>
        <begin position="103"/>
        <end position="126"/>
    </location>
</feature>
<feature type="compositionally biased region" description="Basic residues" evidence="1">
    <location>
        <begin position="346"/>
        <end position="355"/>
    </location>
</feature>
<feature type="compositionally biased region" description="Gly residues" evidence="1">
    <location>
        <begin position="336"/>
        <end position="345"/>
    </location>
</feature>
<evidence type="ECO:0000256" key="1">
    <source>
        <dbReference type="SAM" id="MobiDB-lite"/>
    </source>
</evidence>
<evidence type="ECO:0000313" key="3">
    <source>
        <dbReference type="EMBL" id="KAJ3569200.1"/>
    </source>
</evidence>
<feature type="compositionally biased region" description="Low complexity" evidence="1">
    <location>
        <begin position="19"/>
        <end position="43"/>
    </location>
</feature>
<feature type="region of interest" description="Disordered" evidence="1">
    <location>
        <begin position="1"/>
        <end position="68"/>
    </location>
</feature>
<dbReference type="AlphaFoldDB" id="A0AAD5YWY1"/>
<feature type="compositionally biased region" description="Low complexity" evidence="1">
    <location>
        <begin position="380"/>
        <end position="395"/>
    </location>
</feature>
<dbReference type="PANTHER" id="PTHR21354:SF0">
    <property type="entry name" value="ZINC FINGER PROTEIN 511"/>
    <property type="match status" value="1"/>
</dbReference>
<dbReference type="EMBL" id="JANIEX010000301">
    <property type="protein sequence ID" value="KAJ3569200.1"/>
    <property type="molecule type" value="Genomic_DNA"/>
</dbReference>
<feature type="compositionally biased region" description="Polar residues" evidence="1">
    <location>
        <begin position="308"/>
        <end position="332"/>
    </location>
</feature>
<dbReference type="PROSITE" id="PS00028">
    <property type="entry name" value="ZINC_FINGER_C2H2_1"/>
    <property type="match status" value="2"/>
</dbReference>
<dbReference type="InterPro" id="IPR013087">
    <property type="entry name" value="Znf_C2H2_type"/>
</dbReference>
<feature type="domain" description="C2H2-type" evidence="2">
    <location>
        <begin position="143"/>
        <end position="166"/>
    </location>
</feature>
<feature type="compositionally biased region" description="Polar residues" evidence="1">
    <location>
        <begin position="1"/>
        <end position="14"/>
    </location>
</feature>
<dbReference type="PANTHER" id="PTHR21354">
    <property type="entry name" value="ZINC FINGER PROTEIN 511"/>
    <property type="match status" value="1"/>
</dbReference>
<dbReference type="Proteomes" id="UP001213000">
    <property type="component" value="Unassembled WGS sequence"/>
</dbReference>
<feature type="compositionally biased region" description="Low complexity" evidence="1">
    <location>
        <begin position="50"/>
        <end position="60"/>
    </location>
</feature>
<dbReference type="InterPro" id="IPR039258">
    <property type="entry name" value="ZNF511"/>
</dbReference>
<sequence>MTTSNSPPTATTIGKRSRPLTPRRSSTTSSNASNLSSSSASSPETKIARSSRSPDTSSTSIEGSETNRPILCTLPPTCNRHHITLANSKELERHYATYHAHVCEEPGCGCVFPEAKLLELHQTECHDSLAALRKERGEKIFGCMSATCTRYFQSPKARRLHMIEAHKYPKEFFFAVTNKGIGGLLKRWGEGASMIRGEWKPRTKVKEKAGEVDRMVVEEDEDSSSEEDEEAVEEVDMDELERTPRPGARPLHPASPPKTSDVDALAEGMSSLTLIPSSIRFGRGGRGGGLGIKGRGRGGRGGVVPPQVINSNSGGHQRSTSTSSITETKQLQGASGAPGGGNARGRGGKKGKGHRTSASIGMEMDVSAGEGGDVVLLPPAGASGAERSRGSGRAI</sequence>
<gene>
    <name evidence="3" type="ORF">NP233_g5207</name>
</gene>
<feature type="region of interest" description="Disordered" evidence="1">
    <location>
        <begin position="214"/>
        <end position="262"/>
    </location>
</feature>
<feature type="compositionally biased region" description="Acidic residues" evidence="1">
    <location>
        <begin position="218"/>
        <end position="239"/>
    </location>
</feature>
<organism evidence="3 4">
    <name type="scientific">Leucocoprinus birnbaumii</name>
    <dbReference type="NCBI Taxonomy" id="56174"/>
    <lineage>
        <taxon>Eukaryota</taxon>
        <taxon>Fungi</taxon>
        <taxon>Dikarya</taxon>
        <taxon>Basidiomycota</taxon>
        <taxon>Agaricomycotina</taxon>
        <taxon>Agaricomycetes</taxon>
        <taxon>Agaricomycetidae</taxon>
        <taxon>Agaricales</taxon>
        <taxon>Agaricineae</taxon>
        <taxon>Agaricaceae</taxon>
        <taxon>Leucocoprinus</taxon>
    </lineage>
</organism>
<dbReference type="SMART" id="SM00355">
    <property type="entry name" value="ZnF_C2H2"/>
    <property type="match status" value="2"/>
</dbReference>
<evidence type="ECO:0000259" key="2">
    <source>
        <dbReference type="PROSITE" id="PS00028"/>
    </source>
</evidence>
<proteinExistence type="predicted"/>